<name>A0A2S6ITQ8_9ACTN</name>
<evidence type="ECO:0000313" key="3">
    <source>
        <dbReference type="Proteomes" id="UP000239485"/>
    </source>
</evidence>
<organism evidence="2 3">
    <name type="scientific">Kineococcus xinjiangensis</name>
    <dbReference type="NCBI Taxonomy" id="512762"/>
    <lineage>
        <taxon>Bacteria</taxon>
        <taxon>Bacillati</taxon>
        <taxon>Actinomycetota</taxon>
        <taxon>Actinomycetes</taxon>
        <taxon>Kineosporiales</taxon>
        <taxon>Kineosporiaceae</taxon>
        <taxon>Kineococcus</taxon>
    </lineage>
</organism>
<feature type="domain" description="AB hydrolase-1" evidence="1">
    <location>
        <begin position="16"/>
        <end position="226"/>
    </location>
</feature>
<dbReference type="RefSeq" id="WP_104431820.1">
    <property type="nucleotide sequence ID" value="NZ_PTJD01000003.1"/>
</dbReference>
<keyword evidence="2" id="KW-0378">Hydrolase</keyword>
<dbReference type="Proteomes" id="UP000239485">
    <property type="component" value="Unassembled WGS sequence"/>
</dbReference>
<dbReference type="GO" id="GO:0016020">
    <property type="term" value="C:membrane"/>
    <property type="evidence" value="ECO:0007669"/>
    <property type="project" value="TreeGrafter"/>
</dbReference>
<dbReference type="GO" id="GO:0016787">
    <property type="term" value="F:hydrolase activity"/>
    <property type="evidence" value="ECO:0007669"/>
    <property type="project" value="UniProtKB-KW"/>
</dbReference>
<sequence length="242" mass="25928">MQLTVRAWGEGPRSAVLVHGVTSDSGTWHRVAPRLARLGYRCLAVDLPGHGRSPRDGYTLAACADALVESVPAGPDLAIGHSLGGLVLTAAVERLRPRAAVYVDPPWQLGGERDTSDPERFRRVPLQRGGDIARENPRWSAGDVHHVLAARSRWDPDAVAILHDARRHGPLLPSSAAVPSLVLRADGSELVSDADAQRLQAAGFEVRTVPGAGHNVFRDDLEGFLEALDGWVEPSRAPEAQG</sequence>
<dbReference type="Gene3D" id="3.40.50.1820">
    <property type="entry name" value="alpha/beta hydrolase"/>
    <property type="match status" value="1"/>
</dbReference>
<dbReference type="OrthoDB" id="8444301at2"/>
<evidence type="ECO:0000259" key="1">
    <source>
        <dbReference type="Pfam" id="PF12697"/>
    </source>
</evidence>
<dbReference type="PANTHER" id="PTHR43798:SF33">
    <property type="entry name" value="HYDROLASE, PUTATIVE (AFU_ORTHOLOGUE AFUA_2G14860)-RELATED"/>
    <property type="match status" value="1"/>
</dbReference>
<protein>
    <submittedName>
        <fullName evidence="2">Alpha-beta hydrolase superfamily lysophospholipase</fullName>
    </submittedName>
</protein>
<comment type="caution">
    <text evidence="2">The sequence shown here is derived from an EMBL/GenBank/DDBJ whole genome shotgun (WGS) entry which is preliminary data.</text>
</comment>
<keyword evidence="3" id="KW-1185">Reference proteome</keyword>
<reference evidence="2 3" key="1">
    <citation type="submission" date="2018-02" db="EMBL/GenBank/DDBJ databases">
        <title>Genomic Encyclopedia of Archaeal and Bacterial Type Strains, Phase II (KMG-II): from individual species to whole genera.</title>
        <authorList>
            <person name="Goeker M."/>
        </authorList>
    </citation>
    <scope>NUCLEOTIDE SEQUENCE [LARGE SCALE GENOMIC DNA]</scope>
    <source>
        <strain evidence="2 3">DSM 22857</strain>
    </source>
</reference>
<evidence type="ECO:0000313" key="2">
    <source>
        <dbReference type="EMBL" id="PPK97637.1"/>
    </source>
</evidence>
<dbReference type="AlphaFoldDB" id="A0A2S6ITQ8"/>
<accession>A0A2S6ITQ8</accession>
<dbReference type="InterPro" id="IPR000073">
    <property type="entry name" value="AB_hydrolase_1"/>
</dbReference>
<dbReference type="PANTHER" id="PTHR43798">
    <property type="entry name" value="MONOACYLGLYCEROL LIPASE"/>
    <property type="match status" value="1"/>
</dbReference>
<dbReference type="EMBL" id="PTJD01000003">
    <property type="protein sequence ID" value="PPK97637.1"/>
    <property type="molecule type" value="Genomic_DNA"/>
</dbReference>
<dbReference type="SUPFAM" id="SSF53474">
    <property type="entry name" value="alpha/beta-Hydrolases"/>
    <property type="match status" value="1"/>
</dbReference>
<dbReference type="InterPro" id="IPR029058">
    <property type="entry name" value="AB_hydrolase_fold"/>
</dbReference>
<gene>
    <name evidence="2" type="ORF">CLV92_103171</name>
</gene>
<dbReference type="InterPro" id="IPR050266">
    <property type="entry name" value="AB_hydrolase_sf"/>
</dbReference>
<dbReference type="Pfam" id="PF12697">
    <property type="entry name" value="Abhydrolase_6"/>
    <property type="match status" value="1"/>
</dbReference>
<proteinExistence type="predicted"/>